<dbReference type="Gene3D" id="3.30.70.2450">
    <property type="match status" value="1"/>
</dbReference>
<dbReference type="Gene3D" id="3.40.30.120">
    <property type="match status" value="1"/>
</dbReference>
<dbReference type="Proteomes" id="UP001519363">
    <property type="component" value="Unassembled WGS sequence"/>
</dbReference>
<dbReference type="InterPro" id="IPR036188">
    <property type="entry name" value="FAD/NAD-bd_sf"/>
</dbReference>
<evidence type="ECO:0000313" key="7">
    <source>
        <dbReference type="Proteomes" id="UP001519363"/>
    </source>
</evidence>
<dbReference type="EMBL" id="JAGIOO010000001">
    <property type="protein sequence ID" value="MBP2471376.1"/>
    <property type="molecule type" value="Genomic_DNA"/>
</dbReference>
<evidence type="ECO:0000256" key="3">
    <source>
        <dbReference type="ARBA" id="ARBA00022827"/>
    </source>
</evidence>
<dbReference type="PANTHER" id="PTHR43004:SF19">
    <property type="entry name" value="BINDING MONOOXYGENASE, PUTATIVE (JCVI)-RELATED"/>
    <property type="match status" value="1"/>
</dbReference>
<dbReference type="PANTHER" id="PTHR43004">
    <property type="entry name" value="TRK SYSTEM POTASSIUM UPTAKE PROTEIN"/>
    <property type="match status" value="1"/>
</dbReference>
<evidence type="ECO:0000313" key="6">
    <source>
        <dbReference type="EMBL" id="MBP2471376.1"/>
    </source>
</evidence>
<accession>A0ABS5A477</accession>
<evidence type="ECO:0000256" key="2">
    <source>
        <dbReference type="ARBA" id="ARBA00022630"/>
    </source>
</evidence>
<comment type="caution">
    <text evidence="6">The sequence shown here is derived from an EMBL/GenBank/DDBJ whole genome shotgun (WGS) entry which is preliminary data.</text>
</comment>
<evidence type="ECO:0000256" key="4">
    <source>
        <dbReference type="SAM" id="MobiDB-lite"/>
    </source>
</evidence>
<dbReference type="Pfam" id="PF01494">
    <property type="entry name" value="FAD_binding_3"/>
    <property type="match status" value="1"/>
</dbReference>
<feature type="region of interest" description="Disordered" evidence="4">
    <location>
        <begin position="367"/>
        <end position="391"/>
    </location>
</feature>
<dbReference type="InterPro" id="IPR050641">
    <property type="entry name" value="RIFMO-like"/>
</dbReference>
<gene>
    <name evidence="6" type="ORF">JOF53_000248</name>
</gene>
<comment type="cofactor">
    <cofactor evidence="1">
        <name>FAD</name>
        <dbReference type="ChEBI" id="CHEBI:57692"/>
    </cofactor>
</comment>
<dbReference type="SUPFAM" id="SSF51905">
    <property type="entry name" value="FAD/NAD(P)-binding domain"/>
    <property type="match status" value="1"/>
</dbReference>
<sequence length="486" mass="51593">MTSVLIVGAGPTGLTLALDLARRGVLFRLVDAAPSAFTGSRGKGLQPRSLEVFEDLGVLDALLVHGGPYPSMRTYQDNGVVSDRALGEHIEPTPAVPHPNPLMVPQWRTETLLREHLADLGGTVEFGTRLTGFTQDADGVTATLASPYGNETVRADYLVGADGGRSTVRKTLDVSFLGETYDTQRMLVGDVRLTGLDRDFWHMWPAPGMLGGLALCPLAGTDTFQLITPPLSEGTDLPSLAELQDLLTSVTARPEIVLTELLWLSLYRANVRMVDRYRVGRVFLAGDAAHVHPPSGGQGLNTGVQDAYNLGWKLAAVLDGAPETLLDTYEQERLPVAAHVLGLSTHLLARDAAEGIRRDEETRQLGLGYRGGPLAGDPRETTTGLAAGDRAPDALLPGGRRLFDLCRGPHATALVFGSDARVRELDVTAVLTHGGLTGVPVRVVAVPEESARASYGVPEGAVVLVRPDGYLASVDAAPAVLHGAGW</sequence>
<reference evidence="6 7" key="1">
    <citation type="submission" date="2021-03" db="EMBL/GenBank/DDBJ databases">
        <title>Sequencing the genomes of 1000 actinobacteria strains.</title>
        <authorList>
            <person name="Klenk H.-P."/>
        </authorList>
    </citation>
    <scope>NUCLEOTIDE SEQUENCE [LARGE SCALE GENOMIC DNA]</scope>
    <source>
        <strain evidence="6 7">DSM 44580</strain>
    </source>
</reference>
<protein>
    <submittedName>
        <fullName evidence="6">2-polyprenyl-6-methoxyphenol hydroxylase-like FAD-dependent oxidoreductase</fullName>
    </submittedName>
</protein>
<evidence type="ECO:0000259" key="5">
    <source>
        <dbReference type="Pfam" id="PF01494"/>
    </source>
</evidence>
<keyword evidence="2" id="KW-0285">Flavoprotein</keyword>
<keyword evidence="7" id="KW-1185">Reference proteome</keyword>
<evidence type="ECO:0000256" key="1">
    <source>
        <dbReference type="ARBA" id="ARBA00001974"/>
    </source>
</evidence>
<name>A0ABS5A477_9PSEU</name>
<dbReference type="NCBIfam" id="NF004832">
    <property type="entry name" value="PRK06184.1"/>
    <property type="match status" value="1"/>
</dbReference>
<dbReference type="PRINTS" id="PR00420">
    <property type="entry name" value="RNGMNOXGNASE"/>
</dbReference>
<feature type="domain" description="FAD-binding" evidence="5">
    <location>
        <begin position="2"/>
        <end position="341"/>
    </location>
</feature>
<dbReference type="Gene3D" id="3.50.50.60">
    <property type="entry name" value="FAD/NAD(P)-binding domain"/>
    <property type="match status" value="1"/>
</dbReference>
<proteinExistence type="predicted"/>
<dbReference type="Pfam" id="PF21274">
    <property type="entry name" value="Rng_hyd_C"/>
    <property type="match status" value="1"/>
</dbReference>
<keyword evidence="3" id="KW-0274">FAD</keyword>
<dbReference type="RefSeq" id="WP_209706201.1">
    <property type="nucleotide sequence ID" value="NZ_JAGIOO010000001.1"/>
</dbReference>
<dbReference type="InterPro" id="IPR002938">
    <property type="entry name" value="FAD-bd"/>
</dbReference>
<organism evidence="6 7">
    <name type="scientific">Crossiella equi</name>
    <dbReference type="NCBI Taxonomy" id="130796"/>
    <lineage>
        <taxon>Bacteria</taxon>
        <taxon>Bacillati</taxon>
        <taxon>Actinomycetota</taxon>
        <taxon>Actinomycetes</taxon>
        <taxon>Pseudonocardiales</taxon>
        <taxon>Pseudonocardiaceae</taxon>
        <taxon>Crossiella</taxon>
    </lineage>
</organism>